<protein>
    <submittedName>
        <fullName evidence="2">Uncharacterized protein</fullName>
    </submittedName>
</protein>
<dbReference type="RefSeq" id="WP_072830253.1">
    <property type="nucleotide sequence ID" value="NZ_FQXP01000003.1"/>
</dbReference>
<dbReference type="PROSITE" id="PS51257">
    <property type="entry name" value="PROKAR_LIPOPROTEIN"/>
    <property type="match status" value="1"/>
</dbReference>
<dbReference type="AlphaFoldDB" id="A0A1M5U0D3"/>
<organism evidence="2 3">
    <name type="scientific">Clostridium collagenovorans DSM 3089</name>
    <dbReference type="NCBI Taxonomy" id="1121306"/>
    <lineage>
        <taxon>Bacteria</taxon>
        <taxon>Bacillati</taxon>
        <taxon>Bacillota</taxon>
        <taxon>Clostridia</taxon>
        <taxon>Eubacteriales</taxon>
        <taxon>Clostridiaceae</taxon>
        <taxon>Clostridium</taxon>
    </lineage>
</organism>
<proteinExistence type="predicted"/>
<dbReference type="OrthoDB" id="1751623at2"/>
<evidence type="ECO:0000313" key="2">
    <source>
        <dbReference type="EMBL" id="SHH56487.1"/>
    </source>
</evidence>
<evidence type="ECO:0000313" key="3">
    <source>
        <dbReference type="Proteomes" id="UP000184526"/>
    </source>
</evidence>
<accession>A0A1M5U0D3</accession>
<gene>
    <name evidence="2" type="ORF">SAMN02745196_00794</name>
</gene>
<feature type="chain" id="PRO_5038902832" evidence="1">
    <location>
        <begin position="25"/>
        <end position="195"/>
    </location>
</feature>
<dbReference type="Proteomes" id="UP000184526">
    <property type="component" value="Unassembled WGS sequence"/>
</dbReference>
<name>A0A1M5U0D3_9CLOT</name>
<dbReference type="STRING" id="1121306.SAMN02745196_00794"/>
<dbReference type="EMBL" id="FQXP01000003">
    <property type="protein sequence ID" value="SHH56487.1"/>
    <property type="molecule type" value="Genomic_DNA"/>
</dbReference>
<reference evidence="2 3" key="1">
    <citation type="submission" date="2016-11" db="EMBL/GenBank/DDBJ databases">
        <authorList>
            <person name="Jaros S."/>
            <person name="Januszkiewicz K."/>
            <person name="Wedrychowicz H."/>
        </authorList>
    </citation>
    <scope>NUCLEOTIDE SEQUENCE [LARGE SCALE GENOMIC DNA]</scope>
    <source>
        <strain evidence="2 3">DSM 3089</strain>
    </source>
</reference>
<dbReference type="Gene3D" id="3.10.450.50">
    <property type="match status" value="1"/>
</dbReference>
<feature type="signal peptide" evidence="1">
    <location>
        <begin position="1"/>
        <end position="24"/>
    </location>
</feature>
<evidence type="ECO:0000256" key="1">
    <source>
        <dbReference type="SAM" id="SignalP"/>
    </source>
</evidence>
<keyword evidence="1" id="KW-0732">Signal</keyword>
<sequence>MKNFKKIISLFLSIFLMISLTACSTVKPQESVKGFLDAYKKGELDKAATYLVNGQEGIDEMTEDEEEEYVKKMQDIIKDISYTIKEEKISKEDKNKATVKIEIEFNDVGSKLLKIMPEYMTYAIQLGMENKSDDEMNKELSDKLLSLLSTDIEKVTRTIDIELSKKDDKWLMENNDELNNALTGNIIAISEIFNK</sequence>
<keyword evidence="3" id="KW-1185">Reference proteome</keyword>